<proteinExistence type="predicted"/>
<keyword evidence="1" id="KW-0614">Plasmid</keyword>
<evidence type="ECO:0000313" key="1">
    <source>
        <dbReference type="EMBL" id="ADO83764.1"/>
    </source>
</evidence>
<organism evidence="1 2">
    <name type="scientific">Ilyobacter polytropus (strain ATCC 51220 / DSM 2926 / LMG 16218 / CuHBu1)</name>
    <dbReference type="NCBI Taxonomy" id="572544"/>
    <lineage>
        <taxon>Bacteria</taxon>
        <taxon>Fusobacteriati</taxon>
        <taxon>Fusobacteriota</taxon>
        <taxon>Fusobacteriia</taxon>
        <taxon>Fusobacteriales</taxon>
        <taxon>Fusobacteriaceae</taxon>
        <taxon>Ilyobacter</taxon>
    </lineage>
</organism>
<sequence>MSVVHFVPKGNLNPIFGVRLCPAFHRLLDIIDDKRGETFIKKALNIQKDRAIKFKGFTDKMGKSGTIVVVYDYFNGSENPKLVVPETSDGYFDFKIYDVDYNKEVDIENLIEKIKRLSV</sequence>
<dbReference type="OrthoDB" id="92830at2"/>
<protein>
    <submittedName>
        <fullName evidence="1">Uncharacterized protein</fullName>
    </submittedName>
</protein>
<name>E3HBE9_ILYPC</name>
<evidence type="ECO:0000313" key="2">
    <source>
        <dbReference type="Proteomes" id="UP000006875"/>
    </source>
</evidence>
<dbReference type="KEGG" id="ipo:Ilyop_1993"/>
<keyword evidence="2" id="KW-1185">Reference proteome</keyword>
<gene>
    <name evidence="1" type="ordered locus">Ilyop_1993</name>
</gene>
<dbReference type="EMBL" id="CP002282">
    <property type="protein sequence ID" value="ADO83764.1"/>
    <property type="molecule type" value="Genomic_DNA"/>
</dbReference>
<dbReference type="AlphaFoldDB" id="E3HBE9"/>
<dbReference type="HOGENOM" id="CLU_165526_0_0_0"/>
<dbReference type="Proteomes" id="UP000006875">
    <property type="component" value="Plasmid pILYOP01"/>
</dbReference>
<accession>E3HBE9</accession>
<reference evidence="1 2" key="1">
    <citation type="journal article" date="2010" name="Stand. Genomic Sci.">
        <title>Complete genome sequence of Ilyobacter polytropus type strain (CuHbu1).</title>
        <authorList>
            <person name="Sikorski J."/>
            <person name="Chertkov O."/>
            <person name="Lapidus A."/>
            <person name="Nolan M."/>
            <person name="Lucas S."/>
            <person name="Del Rio T.G."/>
            <person name="Tice H."/>
            <person name="Cheng J.F."/>
            <person name="Tapia R."/>
            <person name="Han C."/>
            <person name="Goodwin L."/>
            <person name="Pitluck S."/>
            <person name="Liolios K."/>
            <person name="Ivanova N."/>
            <person name="Mavromatis K."/>
            <person name="Mikhailova N."/>
            <person name="Pati A."/>
            <person name="Chen A."/>
            <person name="Palaniappan K."/>
            <person name="Land M."/>
            <person name="Hauser L."/>
            <person name="Chang Y.J."/>
            <person name="Jeffries C.D."/>
            <person name="Brambilla E."/>
            <person name="Yasawong M."/>
            <person name="Rohde M."/>
            <person name="Pukall R."/>
            <person name="Spring S."/>
            <person name="Goker M."/>
            <person name="Woyke T."/>
            <person name="Bristow J."/>
            <person name="Eisen J.A."/>
            <person name="Markowitz V."/>
            <person name="Hugenholtz P."/>
            <person name="Kyrpides N.C."/>
            <person name="Klenk H.P."/>
        </authorList>
    </citation>
    <scope>NUCLEOTIDE SEQUENCE [LARGE SCALE GENOMIC DNA]</scope>
    <source>
        <strain evidence="2">ATCC 51220 / DSM 2926 / LMG 16218 / CuHBu1</strain>
        <plasmid evidence="2">pILYOP01</plasmid>
    </source>
</reference>
<dbReference type="RefSeq" id="WP_013388426.1">
    <property type="nucleotide sequence ID" value="NC_014633.1"/>
</dbReference>
<geneLocation type="plasmid" evidence="1 2">
    <name>pILYOP01</name>
</geneLocation>